<gene>
    <name evidence="2" type="ORF">F0344_17405</name>
</gene>
<organism evidence="2 3">
    <name type="scientific">Streptomyces finlayi</name>
    <dbReference type="NCBI Taxonomy" id="67296"/>
    <lineage>
        <taxon>Bacteria</taxon>
        <taxon>Bacillati</taxon>
        <taxon>Actinomycetota</taxon>
        <taxon>Actinomycetes</taxon>
        <taxon>Kitasatosporales</taxon>
        <taxon>Streptomycetaceae</taxon>
        <taxon>Streptomyces</taxon>
    </lineage>
</organism>
<feature type="domain" description="AAA" evidence="1">
    <location>
        <begin position="1"/>
        <end position="203"/>
    </location>
</feature>
<evidence type="ECO:0000313" key="2">
    <source>
        <dbReference type="EMBL" id="QNE79284.1"/>
    </source>
</evidence>
<dbReference type="PANTHER" id="PTHR13696:SF52">
    <property type="entry name" value="PARA FAMILY PROTEIN CT_582"/>
    <property type="match status" value="1"/>
</dbReference>
<evidence type="ECO:0000259" key="1">
    <source>
        <dbReference type="Pfam" id="PF13614"/>
    </source>
</evidence>
<keyword evidence="3" id="KW-1185">Reference proteome</keyword>
<dbReference type="InterPro" id="IPR025669">
    <property type="entry name" value="AAA_dom"/>
</dbReference>
<evidence type="ECO:0000313" key="3">
    <source>
        <dbReference type="Proteomes" id="UP000515307"/>
    </source>
</evidence>
<dbReference type="Proteomes" id="UP000515307">
    <property type="component" value="Chromosome"/>
</dbReference>
<dbReference type="InterPro" id="IPR027417">
    <property type="entry name" value="P-loop_NTPase"/>
</dbReference>
<dbReference type="PANTHER" id="PTHR13696">
    <property type="entry name" value="P-LOOP CONTAINING NUCLEOSIDE TRIPHOSPHATE HYDROLASE"/>
    <property type="match status" value="1"/>
</dbReference>
<dbReference type="KEGG" id="sfiy:F0344_17405"/>
<name>A0A7G7BVB9_9ACTN</name>
<dbReference type="Pfam" id="PF13614">
    <property type="entry name" value="AAA_31"/>
    <property type="match status" value="1"/>
</dbReference>
<dbReference type="Gene3D" id="3.40.50.300">
    <property type="entry name" value="P-loop containing nucleotide triphosphate hydrolases"/>
    <property type="match status" value="1"/>
</dbReference>
<protein>
    <submittedName>
        <fullName evidence="2">AAA family ATPase</fullName>
    </submittedName>
</protein>
<accession>A0A7G7BVB9</accession>
<proteinExistence type="predicted"/>
<dbReference type="CDD" id="cd02042">
    <property type="entry name" value="ParAB_family"/>
    <property type="match status" value="1"/>
</dbReference>
<dbReference type="SUPFAM" id="SSF52540">
    <property type="entry name" value="P-loop containing nucleoside triphosphate hydrolases"/>
    <property type="match status" value="1"/>
</dbReference>
<sequence>MRVVSVINYKGGVGKTTLTANIGAELAFRGKKVLLIDLDPQASLTFSLVRPEYWQQNLEAEKTIKRWYESFDSSSPLSLSSLVTRAPRIRDFGNGGILRFIPSHLGLINVDLELATELGGASLKQSKINYLRVHRRLAEGLKEDVFSDFDVILIDCPPNFNIVTKNAIVASDSVLIPAKADYLSTLGIDYLQRSLRELVGDYNEYAQLEPGDGNARVINPQVLGVVFTMMQFYGGQPISALRPYMRQTASLGVPVFDSLMREAKTLSVSLG</sequence>
<dbReference type="InterPro" id="IPR050678">
    <property type="entry name" value="DNA_Partitioning_ATPase"/>
</dbReference>
<dbReference type="EMBL" id="CP045702">
    <property type="protein sequence ID" value="QNE79284.1"/>
    <property type="molecule type" value="Genomic_DNA"/>
</dbReference>
<reference evidence="3" key="1">
    <citation type="submission" date="2019-10" db="EMBL/GenBank/DDBJ databases">
        <title>Antimicrobial potential of Antarctic Bacteria.</title>
        <authorList>
            <person name="Benaud N."/>
            <person name="Edwards R.J."/>
            <person name="Ferrari B.C."/>
        </authorList>
    </citation>
    <scope>NUCLEOTIDE SEQUENCE [LARGE SCALE GENOMIC DNA]</scope>
    <source>
        <strain evidence="3">NBSH44</strain>
    </source>
</reference>
<dbReference type="AlphaFoldDB" id="A0A7G7BVB9"/>